<comment type="caution">
    <text evidence="1">The sequence shown here is derived from an EMBL/GenBank/DDBJ whole genome shotgun (WGS) entry which is preliminary data.</text>
</comment>
<gene>
    <name evidence="1" type="ORF">HC176_17460</name>
</gene>
<name>A0ABX1DGS2_9FLAO</name>
<accession>A0ABX1DGS2</accession>
<evidence type="ECO:0000313" key="1">
    <source>
        <dbReference type="EMBL" id="NJX17262.1"/>
    </source>
</evidence>
<organism evidence="1 2">
    <name type="scientific">Tamlana crocina</name>
    <dbReference type="NCBI Taxonomy" id="393006"/>
    <lineage>
        <taxon>Bacteria</taxon>
        <taxon>Pseudomonadati</taxon>
        <taxon>Bacteroidota</taxon>
        <taxon>Flavobacteriia</taxon>
        <taxon>Flavobacteriales</taxon>
        <taxon>Flavobacteriaceae</taxon>
        <taxon>Tamlana</taxon>
    </lineage>
</organism>
<evidence type="ECO:0000313" key="2">
    <source>
        <dbReference type="Proteomes" id="UP000760545"/>
    </source>
</evidence>
<sequence length="25" mass="2962">MYPPELVKPMREDLTSIGFEELHTE</sequence>
<reference evidence="1 2" key="1">
    <citation type="submission" date="2020-03" db="EMBL/GenBank/DDBJ databases">
        <title>Tamlana sp. nov, isolated from XXX.</title>
        <authorList>
            <person name="Cao W.R."/>
        </authorList>
    </citation>
    <scope>NUCLEOTIDE SEQUENCE [LARGE SCALE GENOMIC DNA]</scope>
    <source>
        <strain evidence="1 2">HST1-43</strain>
    </source>
</reference>
<dbReference type="EMBL" id="JAAVJS010000433">
    <property type="protein sequence ID" value="NJX17262.1"/>
    <property type="molecule type" value="Genomic_DNA"/>
</dbReference>
<feature type="non-terminal residue" evidence="1">
    <location>
        <position position="25"/>
    </location>
</feature>
<protein>
    <submittedName>
        <fullName evidence="1">BrxA/BrxB family bacilliredoxin</fullName>
    </submittedName>
</protein>
<dbReference type="Proteomes" id="UP000760545">
    <property type="component" value="Unassembled WGS sequence"/>
</dbReference>
<proteinExistence type="predicted"/>
<keyword evidence="2" id="KW-1185">Reference proteome</keyword>